<evidence type="ECO:0000313" key="3">
    <source>
        <dbReference type="Proteomes" id="UP001500621"/>
    </source>
</evidence>
<keyword evidence="3" id="KW-1185">Reference proteome</keyword>
<evidence type="ECO:0000256" key="1">
    <source>
        <dbReference type="SAM" id="Phobius"/>
    </source>
</evidence>
<feature type="transmembrane region" description="Helical" evidence="1">
    <location>
        <begin position="46"/>
        <end position="67"/>
    </location>
</feature>
<proteinExistence type="predicted"/>
<comment type="caution">
    <text evidence="2">The sequence shown here is derived from an EMBL/GenBank/DDBJ whole genome shotgun (WGS) entry which is preliminary data.</text>
</comment>
<keyword evidence="1" id="KW-1133">Transmembrane helix</keyword>
<evidence type="ECO:0000313" key="2">
    <source>
        <dbReference type="EMBL" id="GAA4688995.1"/>
    </source>
</evidence>
<dbReference type="EMBL" id="BAABIM010000003">
    <property type="protein sequence ID" value="GAA4688995.1"/>
    <property type="molecule type" value="Genomic_DNA"/>
</dbReference>
<dbReference type="Proteomes" id="UP001500621">
    <property type="component" value="Unassembled WGS sequence"/>
</dbReference>
<reference evidence="3" key="1">
    <citation type="journal article" date="2019" name="Int. J. Syst. Evol. Microbiol.">
        <title>The Global Catalogue of Microorganisms (GCM) 10K type strain sequencing project: providing services to taxonomists for standard genome sequencing and annotation.</title>
        <authorList>
            <consortium name="The Broad Institute Genomics Platform"/>
            <consortium name="The Broad Institute Genome Sequencing Center for Infectious Disease"/>
            <person name="Wu L."/>
            <person name="Ma J."/>
        </authorList>
    </citation>
    <scope>NUCLEOTIDE SEQUENCE [LARGE SCALE GENOMIC DNA]</scope>
    <source>
        <strain evidence="3">JCM 18127</strain>
    </source>
</reference>
<dbReference type="RefSeq" id="WP_345267004.1">
    <property type="nucleotide sequence ID" value="NZ_BAABIM010000003.1"/>
</dbReference>
<keyword evidence="1" id="KW-0812">Transmembrane</keyword>
<accession>A0ABP8WJK7</accession>
<sequence length="99" mass="10922">MARRRKIRPPRTGLHGERVSPWPWVGLGAMVSVGFLYGASALVAPWWAVLLLALGWVAGLVLCLRWWTPHPRRLVAVAAVAALVWFAVLVAGARFLDWG</sequence>
<feature type="transmembrane region" description="Helical" evidence="1">
    <location>
        <begin position="74"/>
        <end position="96"/>
    </location>
</feature>
<name>A0ABP8WJK7_9ACTN</name>
<keyword evidence="1" id="KW-0472">Membrane</keyword>
<organism evidence="2 3">
    <name type="scientific">Nocardioides nanhaiensis</name>
    <dbReference type="NCBI Taxonomy" id="1476871"/>
    <lineage>
        <taxon>Bacteria</taxon>
        <taxon>Bacillati</taxon>
        <taxon>Actinomycetota</taxon>
        <taxon>Actinomycetes</taxon>
        <taxon>Propionibacteriales</taxon>
        <taxon>Nocardioidaceae</taxon>
        <taxon>Nocardioides</taxon>
    </lineage>
</organism>
<feature type="transmembrane region" description="Helical" evidence="1">
    <location>
        <begin position="21"/>
        <end position="40"/>
    </location>
</feature>
<evidence type="ECO:0008006" key="4">
    <source>
        <dbReference type="Google" id="ProtNLM"/>
    </source>
</evidence>
<gene>
    <name evidence="2" type="ORF">GCM10023226_28520</name>
</gene>
<protein>
    <recommendedName>
        <fullName evidence="4">DUF4175 domain-containing protein</fullName>
    </recommendedName>
</protein>